<feature type="transmembrane region" description="Helical" evidence="7">
    <location>
        <begin position="435"/>
        <end position="455"/>
    </location>
</feature>
<dbReference type="Gene3D" id="1.20.1740.10">
    <property type="entry name" value="Amino acid/polyamine transporter I"/>
    <property type="match status" value="1"/>
</dbReference>
<dbReference type="EMBL" id="JBHUMQ010000003">
    <property type="protein sequence ID" value="MFD2692560.1"/>
    <property type="molecule type" value="Genomic_DNA"/>
</dbReference>
<evidence type="ECO:0000313" key="8">
    <source>
        <dbReference type="EMBL" id="MFD2692560.1"/>
    </source>
</evidence>
<keyword evidence="2" id="KW-0813">Transport</keyword>
<evidence type="ECO:0000313" key="9">
    <source>
        <dbReference type="Proteomes" id="UP001597399"/>
    </source>
</evidence>
<evidence type="ECO:0000256" key="3">
    <source>
        <dbReference type="ARBA" id="ARBA00022475"/>
    </source>
</evidence>
<feature type="transmembrane region" description="Helical" evidence="7">
    <location>
        <begin position="162"/>
        <end position="184"/>
    </location>
</feature>
<dbReference type="PANTHER" id="PTHR42770">
    <property type="entry name" value="AMINO ACID TRANSPORTER-RELATED"/>
    <property type="match status" value="1"/>
</dbReference>
<dbReference type="InterPro" id="IPR050367">
    <property type="entry name" value="APC_superfamily"/>
</dbReference>
<dbReference type="PANTHER" id="PTHR42770:SF15">
    <property type="entry name" value="GLUTAMATE_GAMMA-AMINOBUTYRATE ANTIPORTER-RELATED"/>
    <property type="match status" value="1"/>
</dbReference>
<dbReference type="PIRSF" id="PIRSF006060">
    <property type="entry name" value="AA_transporter"/>
    <property type="match status" value="1"/>
</dbReference>
<sequence length="503" mass="55515">MSDKAVNLSLVKLVIIIATTVYSFTSMSNAFYLMSYAAIPWYILAGILFFIPYALIVSEYTGNFKNQSGGIYSWIVNSTSPRVAFMTVFLWYSSYTIWMASLFMKFWIPLSILFFGEDRTTSSRLVLGIPQIRWLGLGSLVAVALVALLISRGFTTISHFMLLGGVFILILFGIAAISNLFVLIHNNFTFSQPFQGMHSLLAAQNPTYQGLFGNLGFFIFGITAFGGLDTVASLVDKTGTGKNKFPKAILIATFVIAGTYLSGIFLWGASANWHTLFANKDVSLGNAMYFLMQNLGEQVGQISGLSADKAALVGQVYLRITGLALFWAYVGLLVTISYAPLKAIIEGTPKSYWPKALTRKNKHNIVRNAVWVQAVLIIGLVLLVSFGNAKATSLYNNLTLMTNVSRSIPYLIVALSFPLFRRKRSTYELLTESQVPWASGTVSVSIVAAIIFTVIQPITQARYLDSFFLIIGPIAFSLIALWLYRQFQKKISANLAGISNHRS</sequence>
<dbReference type="NCBIfam" id="NF011775">
    <property type="entry name" value="PRK15238.1"/>
    <property type="match status" value="1"/>
</dbReference>
<dbReference type="Proteomes" id="UP001597399">
    <property type="component" value="Unassembled WGS sequence"/>
</dbReference>
<evidence type="ECO:0000256" key="5">
    <source>
        <dbReference type="ARBA" id="ARBA00022989"/>
    </source>
</evidence>
<keyword evidence="3" id="KW-1003">Cell membrane</keyword>
<name>A0ABW5RYI1_9BACL</name>
<evidence type="ECO:0000256" key="1">
    <source>
        <dbReference type="ARBA" id="ARBA00004651"/>
    </source>
</evidence>
<feature type="transmembrane region" description="Helical" evidence="7">
    <location>
        <begin position="31"/>
        <end position="51"/>
    </location>
</feature>
<evidence type="ECO:0000256" key="7">
    <source>
        <dbReference type="SAM" id="Phobius"/>
    </source>
</evidence>
<feature type="transmembrane region" description="Helical" evidence="7">
    <location>
        <begin position="326"/>
        <end position="345"/>
    </location>
</feature>
<dbReference type="Pfam" id="PF13520">
    <property type="entry name" value="AA_permease_2"/>
    <property type="match status" value="1"/>
</dbReference>
<gene>
    <name evidence="8" type="primary">yjeM</name>
    <name evidence="8" type="ORF">ACFSUE_02730</name>
</gene>
<feature type="transmembrane region" description="Helical" evidence="7">
    <location>
        <begin position="365"/>
        <end position="387"/>
    </location>
</feature>
<keyword evidence="9" id="KW-1185">Reference proteome</keyword>
<evidence type="ECO:0000256" key="4">
    <source>
        <dbReference type="ARBA" id="ARBA00022692"/>
    </source>
</evidence>
<accession>A0ABW5RYI1</accession>
<keyword evidence="5 7" id="KW-1133">Transmembrane helix</keyword>
<dbReference type="RefSeq" id="WP_253059843.1">
    <property type="nucleotide sequence ID" value="NZ_JAMXWM010000004.1"/>
</dbReference>
<feature type="transmembrane region" description="Helical" evidence="7">
    <location>
        <begin position="97"/>
        <end position="116"/>
    </location>
</feature>
<proteinExistence type="predicted"/>
<comment type="caution">
    <text evidence="8">The sequence shown here is derived from an EMBL/GenBank/DDBJ whole genome shotgun (WGS) entry which is preliminary data.</text>
</comment>
<feature type="transmembrane region" description="Helical" evidence="7">
    <location>
        <begin position="131"/>
        <end position="150"/>
    </location>
</feature>
<feature type="transmembrane region" description="Helical" evidence="7">
    <location>
        <begin position="407"/>
        <end position="423"/>
    </location>
</feature>
<evidence type="ECO:0000256" key="6">
    <source>
        <dbReference type="ARBA" id="ARBA00023136"/>
    </source>
</evidence>
<dbReference type="InterPro" id="IPR002293">
    <property type="entry name" value="AA/rel_permease1"/>
</dbReference>
<feature type="transmembrane region" description="Helical" evidence="7">
    <location>
        <begin position="248"/>
        <end position="269"/>
    </location>
</feature>
<organism evidence="8 9">
    <name type="scientific">Sporolactobacillus shoreicorticis</name>
    <dbReference type="NCBI Taxonomy" id="1923877"/>
    <lineage>
        <taxon>Bacteria</taxon>
        <taxon>Bacillati</taxon>
        <taxon>Bacillota</taxon>
        <taxon>Bacilli</taxon>
        <taxon>Bacillales</taxon>
        <taxon>Sporolactobacillaceae</taxon>
        <taxon>Sporolactobacillus</taxon>
    </lineage>
</organism>
<feature type="transmembrane region" description="Helical" evidence="7">
    <location>
        <begin position="6"/>
        <end position="24"/>
    </location>
</feature>
<evidence type="ECO:0000256" key="2">
    <source>
        <dbReference type="ARBA" id="ARBA00022448"/>
    </source>
</evidence>
<reference evidence="9" key="1">
    <citation type="journal article" date="2019" name="Int. J. Syst. Evol. Microbiol.">
        <title>The Global Catalogue of Microorganisms (GCM) 10K type strain sequencing project: providing services to taxonomists for standard genome sequencing and annotation.</title>
        <authorList>
            <consortium name="The Broad Institute Genomics Platform"/>
            <consortium name="The Broad Institute Genome Sequencing Center for Infectious Disease"/>
            <person name="Wu L."/>
            <person name="Ma J."/>
        </authorList>
    </citation>
    <scope>NUCLEOTIDE SEQUENCE [LARGE SCALE GENOMIC DNA]</scope>
    <source>
        <strain evidence="9">TISTR 2466</strain>
    </source>
</reference>
<protein>
    <submittedName>
        <fullName evidence="8">Glutamate/gamma-aminobutyrate family transporter YjeM</fullName>
    </submittedName>
</protein>
<feature type="transmembrane region" description="Helical" evidence="7">
    <location>
        <begin position="215"/>
        <end position="236"/>
    </location>
</feature>
<comment type="subcellular location">
    <subcellularLocation>
        <location evidence="1">Cell membrane</location>
        <topology evidence="1">Multi-pass membrane protein</topology>
    </subcellularLocation>
</comment>
<keyword evidence="4 7" id="KW-0812">Transmembrane</keyword>
<keyword evidence="6 7" id="KW-0472">Membrane</keyword>
<feature type="transmembrane region" description="Helical" evidence="7">
    <location>
        <begin position="467"/>
        <end position="484"/>
    </location>
</feature>